<accession>A0A3M0KMJ8</accession>
<keyword evidence="2" id="KW-1185">Reference proteome</keyword>
<dbReference type="AlphaFoldDB" id="A0A3M0KMJ8"/>
<evidence type="ECO:0000313" key="2">
    <source>
        <dbReference type="Proteomes" id="UP000269221"/>
    </source>
</evidence>
<dbReference type="EMBL" id="QRBI01000107">
    <property type="protein sequence ID" value="RMC12200.1"/>
    <property type="molecule type" value="Genomic_DNA"/>
</dbReference>
<reference evidence="1 2" key="1">
    <citation type="submission" date="2018-07" db="EMBL/GenBank/DDBJ databases">
        <title>A high quality draft genome assembly of the barn swallow (H. rustica rustica).</title>
        <authorList>
            <person name="Formenti G."/>
            <person name="Chiara M."/>
            <person name="Poveda L."/>
            <person name="Francoijs K.-J."/>
            <person name="Bonisoli-Alquati A."/>
            <person name="Canova L."/>
            <person name="Gianfranceschi L."/>
            <person name="Horner D.S."/>
            <person name="Saino N."/>
        </authorList>
    </citation>
    <scope>NUCLEOTIDE SEQUENCE [LARGE SCALE GENOMIC DNA]</scope>
    <source>
        <strain evidence="1">Chelidonia</strain>
        <tissue evidence="1">Blood</tissue>
    </source>
</reference>
<gene>
    <name evidence="1" type="ORF">DUI87_11336</name>
</gene>
<protein>
    <submittedName>
        <fullName evidence="1">Uncharacterized protein</fullName>
    </submittedName>
</protein>
<organism evidence="1 2">
    <name type="scientific">Hirundo rustica rustica</name>
    <dbReference type="NCBI Taxonomy" id="333673"/>
    <lineage>
        <taxon>Eukaryota</taxon>
        <taxon>Metazoa</taxon>
        <taxon>Chordata</taxon>
        <taxon>Craniata</taxon>
        <taxon>Vertebrata</taxon>
        <taxon>Euteleostomi</taxon>
        <taxon>Archelosauria</taxon>
        <taxon>Archosauria</taxon>
        <taxon>Dinosauria</taxon>
        <taxon>Saurischia</taxon>
        <taxon>Theropoda</taxon>
        <taxon>Coelurosauria</taxon>
        <taxon>Aves</taxon>
        <taxon>Neognathae</taxon>
        <taxon>Neoaves</taxon>
        <taxon>Telluraves</taxon>
        <taxon>Australaves</taxon>
        <taxon>Passeriformes</taxon>
        <taxon>Sylvioidea</taxon>
        <taxon>Hirundinidae</taxon>
        <taxon>Hirundo</taxon>
    </lineage>
</organism>
<evidence type="ECO:0000313" key="1">
    <source>
        <dbReference type="EMBL" id="RMC12200.1"/>
    </source>
</evidence>
<dbReference type="Proteomes" id="UP000269221">
    <property type="component" value="Unassembled WGS sequence"/>
</dbReference>
<comment type="caution">
    <text evidence="1">The sequence shown here is derived from an EMBL/GenBank/DDBJ whole genome shotgun (WGS) entry which is preliminary data.</text>
</comment>
<sequence>MKKTLKDKSDEVYLRELEVFDMEERMPKGDLITLYNSLTRRCSQAREEVSMKRGEDEECKQGQSYGFYQGLISLRDLSGNSYVPYS</sequence>
<proteinExistence type="predicted"/>
<name>A0A3M0KMJ8_HIRRU</name>